<feature type="region of interest" description="Disordered" evidence="6">
    <location>
        <begin position="385"/>
        <end position="501"/>
    </location>
</feature>
<evidence type="ECO:0000256" key="3">
    <source>
        <dbReference type="ARBA" id="ARBA00022771"/>
    </source>
</evidence>
<feature type="domain" description="C3HC-type" evidence="7">
    <location>
        <begin position="91"/>
        <end position="229"/>
    </location>
</feature>
<dbReference type="GO" id="GO:0005634">
    <property type="term" value="C:nucleus"/>
    <property type="evidence" value="ECO:0007669"/>
    <property type="project" value="UniProtKB-SubCell"/>
</dbReference>
<keyword evidence="2" id="KW-0479">Metal-binding</keyword>
<feature type="compositionally biased region" description="Basic and acidic residues" evidence="6">
    <location>
        <begin position="22"/>
        <end position="37"/>
    </location>
</feature>
<evidence type="ECO:0000313" key="9">
    <source>
        <dbReference type="EMBL" id="KFH46091.1"/>
    </source>
</evidence>
<name>A0A086T9Q9_HAPC1</name>
<keyword evidence="10" id="KW-1185">Reference proteome</keyword>
<proteinExistence type="predicted"/>
<feature type="compositionally biased region" description="Polar residues" evidence="6">
    <location>
        <begin position="484"/>
        <end position="501"/>
    </location>
</feature>
<gene>
    <name evidence="9" type="ORF">ACRE_030840</name>
</gene>
<dbReference type="Pfam" id="PF07967">
    <property type="entry name" value="zf-C3HC"/>
    <property type="match status" value="1"/>
</dbReference>
<keyword evidence="5" id="KW-0539">Nucleus</keyword>
<dbReference type="OrthoDB" id="2592092at2759"/>
<comment type="caution">
    <text evidence="9">The sequence shown here is derived from an EMBL/GenBank/DDBJ whole genome shotgun (WGS) entry which is preliminary data.</text>
</comment>
<dbReference type="STRING" id="857340.A0A086T9Q9"/>
<dbReference type="PANTHER" id="PTHR15835:SF6">
    <property type="entry name" value="ZINC FINGER C3HC-TYPE PROTEIN 1"/>
    <property type="match status" value="1"/>
</dbReference>
<evidence type="ECO:0000259" key="7">
    <source>
        <dbReference type="Pfam" id="PF07967"/>
    </source>
</evidence>
<feature type="region of interest" description="Disordered" evidence="6">
    <location>
        <begin position="350"/>
        <end position="372"/>
    </location>
</feature>
<evidence type="ECO:0000256" key="5">
    <source>
        <dbReference type="ARBA" id="ARBA00023242"/>
    </source>
</evidence>
<dbReference type="GO" id="GO:0008270">
    <property type="term" value="F:zinc ion binding"/>
    <property type="evidence" value="ECO:0007669"/>
    <property type="project" value="UniProtKB-KW"/>
</dbReference>
<dbReference type="HOGENOM" id="CLU_031412_0_0_1"/>
<dbReference type="InterPro" id="IPR012935">
    <property type="entry name" value="NuBaID_N"/>
</dbReference>
<evidence type="ECO:0000256" key="6">
    <source>
        <dbReference type="SAM" id="MobiDB-lite"/>
    </source>
</evidence>
<dbReference type="Pfam" id="PF08600">
    <property type="entry name" value="NuBaID_C"/>
    <property type="match status" value="1"/>
</dbReference>
<comment type="subcellular location">
    <subcellularLocation>
        <location evidence="1">Nucleus</location>
    </subcellularLocation>
</comment>
<feature type="domain" description="NuBaID C-terminal" evidence="8">
    <location>
        <begin position="281"/>
        <end position="385"/>
    </location>
</feature>
<dbReference type="EMBL" id="JPKY01000023">
    <property type="protein sequence ID" value="KFH46091.1"/>
    <property type="molecule type" value="Genomic_DNA"/>
</dbReference>
<evidence type="ECO:0000256" key="4">
    <source>
        <dbReference type="ARBA" id="ARBA00022833"/>
    </source>
</evidence>
<protein>
    <submittedName>
        <fullName evidence="9">mRNA export factor-like protein</fullName>
    </submittedName>
</protein>
<feature type="region of interest" description="Disordered" evidence="6">
    <location>
        <begin position="253"/>
        <end position="276"/>
    </location>
</feature>
<feature type="compositionally biased region" description="Low complexity" evidence="6">
    <location>
        <begin position="264"/>
        <end position="275"/>
    </location>
</feature>
<organism evidence="9 10">
    <name type="scientific">Hapsidospora chrysogenum (strain ATCC 11550 / CBS 779.69 / DSM 880 / IAM 14645 / JCM 23072 / IMI 49137)</name>
    <name type="common">Acremonium chrysogenum</name>
    <dbReference type="NCBI Taxonomy" id="857340"/>
    <lineage>
        <taxon>Eukaryota</taxon>
        <taxon>Fungi</taxon>
        <taxon>Dikarya</taxon>
        <taxon>Ascomycota</taxon>
        <taxon>Pezizomycotina</taxon>
        <taxon>Sordariomycetes</taxon>
        <taxon>Hypocreomycetidae</taxon>
        <taxon>Hypocreales</taxon>
        <taxon>Bionectriaceae</taxon>
        <taxon>Hapsidospora</taxon>
    </lineage>
</organism>
<evidence type="ECO:0000256" key="2">
    <source>
        <dbReference type="ARBA" id="ARBA00022723"/>
    </source>
</evidence>
<feature type="region of interest" description="Disordered" evidence="6">
    <location>
        <begin position="1"/>
        <end position="40"/>
    </location>
</feature>
<dbReference type="Proteomes" id="UP000029964">
    <property type="component" value="Unassembled WGS sequence"/>
</dbReference>
<accession>A0A086T9Q9</accession>
<evidence type="ECO:0000313" key="10">
    <source>
        <dbReference type="Proteomes" id="UP000029964"/>
    </source>
</evidence>
<dbReference type="AlphaFoldDB" id="A0A086T9Q9"/>
<keyword evidence="4" id="KW-0862">Zinc</keyword>
<dbReference type="InterPro" id="IPR013909">
    <property type="entry name" value="NuBaID_C"/>
</dbReference>
<evidence type="ECO:0000256" key="1">
    <source>
        <dbReference type="ARBA" id="ARBA00004123"/>
    </source>
</evidence>
<keyword evidence="3" id="KW-0863">Zinc-finger</keyword>
<feature type="compositionally biased region" description="Basic and acidic residues" evidence="6">
    <location>
        <begin position="450"/>
        <end position="460"/>
    </location>
</feature>
<sequence>MKNATKRKFNSLLQGLGAPKTASERPGGETTQRKTTGDVESLLQKRRRLGIPQSNAGLTLDSSSTMTKLASSVRRPGHEKEVEKPLARFCPTDRAELLKRLATFNDITDWTPKPERVSEIEWARRGWVCHGKETVRCVLCHKELVVKLNRKEVDGKEVSVLVPSEIESSLVDKYVELIVSSHLDDCLWRKRGCDETLLRLSLASATVALRTLRERYDELCARKAFLPYEFNLRLPEEFNLDDILAELPPDFLNGDNHRPRGKSTQTETGTETGTEPPHRVALALALFGWDGLTNPRIGAVPNSASCHTCQRRLGLWMFKSKEVDDNGKVVVPAPMDYLDPVREHRFFCPWKNPDAQRQPGARATEEEPQPGWKVLLRTLENDAHLRSVYEGRPRSRRRQGGQGSGAPATPSKQVTNTPGTPVASAASTGAVDAETTPYAGSNADEEDEKEREAKDRERWARLKRVKSLFDIKGSRRSAKSASRPGTSQSTRTTAETASPST</sequence>
<evidence type="ECO:0000259" key="8">
    <source>
        <dbReference type="Pfam" id="PF08600"/>
    </source>
</evidence>
<feature type="compositionally biased region" description="Polar residues" evidence="6">
    <location>
        <begin position="410"/>
        <end position="419"/>
    </location>
</feature>
<dbReference type="PANTHER" id="PTHR15835">
    <property type="entry name" value="NUCLEAR-INTERACTING PARTNER OF ALK"/>
    <property type="match status" value="1"/>
</dbReference>
<reference evidence="10" key="1">
    <citation type="journal article" date="2014" name="Genome Announc.">
        <title>Genome sequence and annotation of Acremonium chrysogenum, producer of the beta-lactam antibiotic cephalosporin C.</title>
        <authorList>
            <person name="Terfehr D."/>
            <person name="Dahlmann T.A."/>
            <person name="Specht T."/>
            <person name="Zadra I."/>
            <person name="Kuernsteiner H."/>
            <person name="Kueck U."/>
        </authorList>
    </citation>
    <scope>NUCLEOTIDE SEQUENCE [LARGE SCALE GENOMIC DNA]</scope>
    <source>
        <strain evidence="10">ATCC 11550 / CBS 779.69 / DSM 880 / IAM 14645 / JCM 23072 / IMI 49137</strain>
    </source>
</reference>